<reference evidence="2 3" key="1">
    <citation type="journal article" date="2019" name="Genome Biol. Evol.">
        <title>Insights into the evolution of the New World diploid cottons (Gossypium, subgenus Houzingenia) based on genome sequencing.</title>
        <authorList>
            <person name="Grover C.E."/>
            <person name="Arick M.A. 2nd"/>
            <person name="Thrash A."/>
            <person name="Conover J.L."/>
            <person name="Sanders W.S."/>
            <person name="Peterson D.G."/>
            <person name="Frelichowski J.E."/>
            <person name="Scheffler J.A."/>
            <person name="Scheffler B.E."/>
            <person name="Wendel J.F."/>
        </authorList>
    </citation>
    <scope>NUCLEOTIDE SEQUENCE [LARGE SCALE GENOMIC DNA]</scope>
    <source>
        <strain evidence="2">8</strain>
        <tissue evidence="2">Leaf</tissue>
    </source>
</reference>
<protein>
    <submittedName>
        <fullName evidence="2">Uncharacterized protein</fullName>
    </submittedName>
</protein>
<accession>A0A7J8QJX3</accession>
<dbReference type="PANTHER" id="PTHR36726:SF4">
    <property type="entry name" value="CLAVATA3_ESR (CLE)-RELATED PROTEIN 45"/>
    <property type="match status" value="1"/>
</dbReference>
<proteinExistence type="predicted"/>
<name>A0A7J8QJX3_GOSRA</name>
<dbReference type="Proteomes" id="UP000593578">
    <property type="component" value="Unassembled WGS sequence"/>
</dbReference>
<feature type="region of interest" description="Disordered" evidence="1">
    <location>
        <begin position="77"/>
        <end position="105"/>
    </location>
</feature>
<dbReference type="InterPro" id="IPR038821">
    <property type="entry name" value="CLE45-like"/>
</dbReference>
<dbReference type="EMBL" id="JABEZZ010000012">
    <property type="protein sequence ID" value="MBA0601861.1"/>
    <property type="molecule type" value="Genomic_DNA"/>
</dbReference>
<dbReference type="PANTHER" id="PTHR36726">
    <property type="entry name" value="CLAVATA3/ESR (CLE)-RELATED PROTEIN 45"/>
    <property type="match status" value="1"/>
</dbReference>
<feature type="compositionally biased region" description="Polar residues" evidence="1">
    <location>
        <begin position="79"/>
        <end position="89"/>
    </location>
</feature>
<feature type="compositionally biased region" description="Basic and acidic residues" evidence="1">
    <location>
        <begin position="96"/>
        <end position="105"/>
    </location>
</feature>
<evidence type="ECO:0000313" key="3">
    <source>
        <dbReference type="Proteomes" id="UP000593578"/>
    </source>
</evidence>
<comment type="caution">
    <text evidence="2">The sequence shown here is derived from an EMBL/GenBank/DDBJ whole genome shotgun (WGS) entry which is preliminary data.</text>
</comment>
<feature type="non-terminal residue" evidence="2">
    <location>
        <position position="1"/>
    </location>
</feature>
<evidence type="ECO:0000313" key="2">
    <source>
        <dbReference type="EMBL" id="MBA0601861.1"/>
    </source>
</evidence>
<organism evidence="2 3">
    <name type="scientific">Gossypium raimondii</name>
    <name type="common">Peruvian cotton</name>
    <name type="synonym">Gossypium klotzschianum subsp. raimondii</name>
    <dbReference type="NCBI Taxonomy" id="29730"/>
    <lineage>
        <taxon>Eukaryota</taxon>
        <taxon>Viridiplantae</taxon>
        <taxon>Streptophyta</taxon>
        <taxon>Embryophyta</taxon>
        <taxon>Tracheophyta</taxon>
        <taxon>Spermatophyta</taxon>
        <taxon>Magnoliopsida</taxon>
        <taxon>eudicotyledons</taxon>
        <taxon>Gunneridae</taxon>
        <taxon>Pentapetalae</taxon>
        <taxon>rosids</taxon>
        <taxon>malvids</taxon>
        <taxon>Malvales</taxon>
        <taxon>Malvaceae</taxon>
        <taxon>Malvoideae</taxon>
        <taxon>Gossypium</taxon>
    </lineage>
</organism>
<dbReference type="AlphaFoldDB" id="A0A7J8QJX3"/>
<evidence type="ECO:0000256" key="1">
    <source>
        <dbReference type="SAM" id="MobiDB-lite"/>
    </source>
</evidence>
<sequence length="105" mass="12049">TKATANDRDGRVKKERYLASQGYYYYSIKPLYSSIPCRVCGLKRSDLVFTQHGIGSRNERVLKAIVDMKGINKEKKASAVNNRFDPNQSSKRRFRRGPDPIHNKS</sequence>
<gene>
    <name evidence="2" type="ORF">Gorai_005026</name>
</gene>